<name>A0AAQ4FEJ4_AMBAM</name>
<dbReference type="InterPro" id="IPR039870">
    <property type="entry name" value="Coa4-like"/>
</dbReference>
<reference evidence="2 3" key="1">
    <citation type="journal article" date="2023" name="Arcadia Sci">
        <title>De novo assembly of a long-read Amblyomma americanum tick genome.</title>
        <authorList>
            <person name="Chou S."/>
            <person name="Poskanzer K.E."/>
            <person name="Rollins M."/>
            <person name="Thuy-Boun P.S."/>
        </authorList>
    </citation>
    <scope>NUCLEOTIDE SEQUENCE [LARGE SCALE GENOMIC DNA]</scope>
    <source>
        <strain evidence="2">F_SG_1</strain>
        <tissue evidence="2">Salivary glands</tissue>
    </source>
</reference>
<protein>
    <submittedName>
        <fullName evidence="2">Uncharacterized protein</fullName>
    </submittedName>
</protein>
<proteinExistence type="predicted"/>
<feature type="compositionally biased region" description="Basic and acidic residues" evidence="1">
    <location>
        <begin position="13"/>
        <end position="23"/>
    </location>
</feature>
<evidence type="ECO:0000313" key="2">
    <source>
        <dbReference type="EMBL" id="KAK8785082.1"/>
    </source>
</evidence>
<feature type="compositionally biased region" description="Polar residues" evidence="1">
    <location>
        <begin position="1"/>
        <end position="12"/>
    </location>
</feature>
<dbReference type="PANTHER" id="PTHR13639:SF2">
    <property type="entry name" value="CYTOCHROME C OXIDASE ASSEMBLY FACTOR 4 HOMOLOG, MITOCHONDRIAL"/>
    <property type="match status" value="1"/>
</dbReference>
<dbReference type="PANTHER" id="PTHR13639">
    <property type="entry name" value="CYTOCHROME C OXIDASE ASSEMBLY FACTOR 4 HOMOLOG, MITOCHONDRIAL"/>
    <property type="match status" value="1"/>
</dbReference>
<keyword evidence="3" id="KW-1185">Reference proteome</keyword>
<evidence type="ECO:0000256" key="1">
    <source>
        <dbReference type="SAM" id="MobiDB-lite"/>
    </source>
</evidence>
<dbReference type="AlphaFoldDB" id="A0AAQ4FEJ4"/>
<sequence>MAAPTTSASAQTFKHDYSKRPSSEDSAVDPVEEMLKKTGCIELHYAVQECMAEHRDWRKCQDEVRNFQSCMERNAKKRATQ</sequence>
<evidence type="ECO:0000313" key="3">
    <source>
        <dbReference type="Proteomes" id="UP001321473"/>
    </source>
</evidence>
<dbReference type="GO" id="GO:0005758">
    <property type="term" value="C:mitochondrial intermembrane space"/>
    <property type="evidence" value="ECO:0007669"/>
    <property type="project" value="InterPro"/>
</dbReference>
<organism evidence="2 3">
    <name type="scientific">Amblyomma americanum</name>
    <name type="common">Lone star tick</name>
    <dbReference type="NCBI Taxonomy" id="6943"/>
    <lineage>
        <taxon>Eukaryota</taxon>
        <taxon>Metazoa</taxon>
        <taxon>Ecdysozoa</taxon>
        <taxon>Arthropoda</taxon>
        <taxon>Chelicerata</taxon>
        <taxon>Arachnida</taxon>
        <taxon>Acari</taxon>
        <taxon>Parasitiformes</taxon>
        <taxon>Ixodida</taxon>
        <taxon>Ixodoidea</taxon>
        <taxon>Ixodidae</taxon>
        <taxon>Amblyomminae</taxon>
        <taxon>Amblyomma</taxon>
    </lineage>
</organism>
<gene>
    <name evidence="2" type="ORF">V5799_008556</name>
</gene>
<accession>A0AAQ4FEJ4</accession>
<dbReference type="EMBL" id="JARKHS020003968">
    <property type="protein sequence ID" value="KAK8785082.1"/>
    <property type="molecule type" value="Genomic_DNA"/>
</dbReference>
<dbReference type="GO" id="GO:0033617">
    <property type="term" value="P:mitochondrial respiratory chain complex IV assembly"/>
    <property type="evidence" value="ECO:0007669"/>
    <property type="project" value="InterPro"/>
</dbReference>
<feature type="region of interest" description="Disordered" evidence="1">
    <location>
        <begin position="1"/>
        <end position="30"/>
    </location>
</feature>
<comment type="caution">
    <text evidence="2">The sequence shown here is derived from an EMBL/GenBank/DDBJ whole genome shotgun (WGS) entry which is preliminary data.</text>
</comment>
<dbReference type="Proteomes" id="UP001321473">
    <property type="component" value="Unassembled WGS sequence"/>
</dbReference>